<evidence type="ECO:0000256" key="6">
    <source>
        <dbReference type="ARBA" id="ARBA00023157"/>
    </source>
</evidence>
<dbReference type="AlphaFoldDB" id="A0A383CI58"/>
<evidence type="ECO:0000256" key="4">
    <source>
        <dbReference type="ARBA" id="ARBA00022827"/>
    </source>
</evidence>
<proteinExistence type="inferred from homology"/>
<dbReference type="InterPro" id="IPR050151">
    <property type="entry name" value="Class-I_Pyr_Nuc-Dis_Oxidored"/>
</dbReference>
<organism evidence="9">
    <name type="scientific">marine metagenome</name>
    <dbReference type="NCBI Taxonomy" id="408172"/>
    <lineage>
        <taxon>unclassified sequences</taxon>
        <taxon>metagenomes</taxon>
        <taxon>ecological metagenomes</taxon>
    </lineage>
</organism>
<dbReference type="PRINTS" id="PR00411">
    <property type="entry name" value="PNDRDTASEI"/>
</dbReference>
<reference evidence="9" key="1">
    <citation type="submission" date="2018-05" db="EMBL/GenBank/DDBJ databases">
        <authorList>
            <person name="Lanie J.A."/>
            <person name="Ng W.-L."/>
            <person name="Kazmierczak K.M."/>
            <person name="Andrzejewski T.M."/>
            <person name="Davidsen T.M."/>
            <person name="Wayne K.J."/>
            <person name="Tettelin H."/>
            <person name="Glass J.I."/>
            <person name="Rusch D."/>
            <person name="Podicherti R."/>
            <person name="Tsui H.-C.T."/>
            <person name="Winkler M.E."/>
        </authorList>
    </citation>
    <scope>NUCLEOTIDE SEQUENCE</scope>
</reference>
<keyword evidence="5" id="KW-0560">Oxidoreductase</keyword>
<evidence type="ECO:0000313" key="9">
    <source>
        <dbReference type="EMBL" id="SVE31814.1"/>
    </source>
</evidence>
<protein>
    <recommendedName>
        <fullName evidence="8">FAD/NAD(P)-binding domain-containing protein</fullName>
    </recommendedName>
</protein>
<comment type="cofactor">
    <cofactor evidence="1">
        <name>FAD</name>
        <dbReference type="ChEBI" id="CHEBI:57692"/>
    </cofactor>
</comment>
<dbReference type="InterPro" id="IPR012999">
    <property type="entry name" value="Pyr_OxRdtase_I_AS"/>
</dbReference>
<feature type="non-terminal residue" evidence="9">
    <location>
        <position position="93"/>
    </location>
</feature>
<gene>
    <name evidence="9" type="ORF">METZ01_LOCUS484668</name>
</gene>
<feature type="domain" description="FAD/NAD(P)-binding" evidence="8">
    <location>
        <begin position="8"/>
        <end position="74"/>
    </location>
</feature>
<sequence length="93" mass="9838">MPEDKRVDVAVIGSGPGGYVAAIRAAQLGLSSLVIEKEFIGGTCLNIGCIPSKALLEATHRLSAIHEASQFGIEVSDVSVDYPRMQAEKQKVV</sequence>
<dbReference type="InterPro" id="IPR036188">
    <property type="entry name" value="FAD/NAD-bd_sf"/>
</dbReference>
<evidence type="ECO:0000256" key="7">
    <source>
        <dbReference type="ARBA" id="ARBA00023284"/>
    </source>
</evidence>
<dbReference type="SUPFAM" id="SSF51905">
    <property type="entry name" value="FAD/NAD(P)-binding domain"/>
    <property type="match status" value="1"/>
</dbReference>
<accession>A0A383CI58</accession>
<dbReference type="InterPro" id="IPR023753">
    <property type="entry name" value="FAD/NAD-binding_dom"/>
</dbReference>
<dbReference type="PANTHER" id="PTHR22912">
    <property type="entry name" value="DISULFIDE OXIDOREDUCTASE"/>
    <property type="match status" value="1"/>
</dbReference>
<dbReference type="Pfam" id="PF07992">
    <property type="entry name" value="Pyr_redox_2"/>
    <property type="match status" value="1"/>
</dbReference>
<evidence type="ECO:0000256" key="2">
    <source>
        <dbReference type="ARBA" id="ARBA00007532"/>
    </source>
</evidence>
<keyword evidence="6" id="KW-1015">Disulfide bond</keyword>
<dbReference type="EMBL" id="UINC01209001">
    <property type="protein sequence ID" value="SVE31814.1"/>
    <property type="molecule type" value="Genomic_DNA"/>
</dbReference>
<dbReference type="GO" id="GO:0006103">
    <property type="term" value="P:2-oxoglutarate metabolic process"/>
    <property type="evidence" value="ECO:0007669"/>
    <property type="project" value="TreeGrafter"/>
</dbReference>
<keyword evidence="3" id="KW-0285">Flavoprotein</keyword>
<keyword evidence="4" id="KW-0274">FAD</keyword>
<dbReference type="PANTHER" id="PTHR22912:SF151">
    <property type="entry name" value="DIHYDROLIPOYL DEHYDROGENASE, MITOCHONDRIAL"/>
    <property type="match status" value="1"/>
</dbReference>
<dbReference type="Gene3D" id="3.50.50.60">
    <property type="entry name" value="FAD/NAD(P)-binding domain"/>
    <property type="match status" value="1"/>
</dbReference>
<evidence type="ECO:0000256" key="1">
    <source>
        <dbReference type="ARBA" id="ARBA00001974"/>
    </source>
</evidence>
<name>A0A383CI58_9ZZZZ</name>
<evidence type="ECO:0000259" key="8">
    <source>
        <dbReference type="Pfam" id="PF07992"/>
    </source>
</evidence>
<evidence type="ECO:0000256" key="5">
    <source>
        <dbReference type="ARBA" id="ARBA00023002"/>
    </source>
</evidence>
<dbReference type="GO" id="GO:0004148">
    <property type="term" value="F:dihydrolipoyl dehydrogenase (NADH) activity"/>
    <property type="evidence" value="ECO:0007669"/>
    <property type="project" value="TreeGrafter"/>
</dbReference>
<keyword evidence="7" id="KW-0676">Redox-active center</keyword>
<dbReference type="GO" id="GO:0050660">
    <property type="term" value="F:flavin adenine dinucleotide binding"/>
    <property type="evidence" value="ECO:0007669"/>
    <property type="project" value="TreeGrafter"/>
</dbReference>
<dbReference type="PROSITE" id="PS00076">
    <property type="entry name" value="PYRIDINE_REDOX_1"/>
    <property type="match status" value="1"/>
</dbReference>
<comment type="similarity">
    <text evidence="2">Belongs to the class-I pyridine nucleotide-disulfide oxidoreductase family.</text>
</comment>
<evidence type="ECO:0000256" key="3">
    <source>
        <dbReference type="ARBA" id="ARBA00022630"/>
    </source>
</evidence>